<keyword evidence="2" id="KW-1185">Reference proteome</keyword>
<dbReference type="RefSeq" id="YP_010059323.1">
    <property type="nucleotide sequence ID" value="NC_054725.1"/>
</dbReference>
<sequence length="132" mass="15710">MSEWNGEIPADMRIVDRWSVRRNAFVLVLQKHGPTRRTISTRRQLYGWRTIHEAPETLIFPFQQRNYLMSYVRMLMTPIPRSRYDPPPLRPRRNLTMPVGGTMKQVREASKERWGIEEAVRWAGRERGDSDD</sequence>
<dbReference type="KEGG" id="vg:64766555"/>
<dbReference type="Proteomes" id="UP000503093">
    <property type="component" value="Segment"/>
</dbReference>
<name>A0A6G6XK48_9CAUD</name>
<accession>A0A6G6XK48</accession>
<protein>
    <submittedName>
        <fullName evidence="1">Uncharacterized protein</fullName>
    </submittedName>
</protein>
<dbReference type="GeneID" id="64766555"/>
<reference evidence="1 2" key="1">
    <citation type="submission" date="2020-01" db="EMBL/GenBank/DDBJ databases">
        <authorList>
            <person name="Alvaro L.E."/>
            <person name="Baker K.N."/>
            <person name="Baxter I.S."/>
            <person name="Brown M.R."/>
            <person name="Driscoll K.D."/>
            <person name="Elrubaie J.M."/>
            <person name="Feith S.L."/>
            <person name="Indihar D.F."/>
            <person name="Knoch V.T."/>
            <person name="Koirtyohann K.M."/>
            <person name="Kratz M.A."/>
            <person name="Lear A.H."/>
            <person name="Lindblom K.E."/>
            <person name="Marcus E.R."/>
            <person name="Murphy M.E."/>
            <person name="Sensor R."/>
            <person name="Sherman S.J."/>
            <person name="Swift V.R."/>
            <person name="White K.E."/>
            <person name="Wills S.J."/>
            <person name="Gatt S.M."/>
            <person name="Lohbauer S.A."/>
            <person name="Power T.R."/>
            <person name="Rosales K.A."/>
            <person name="Sisson B.M."/>
            <person name="Isern S."/>
            <person name="Michael S.F."/>
            <person name="Sunnen C.N."/>
            <person name="Garlena R.A."/>
            <person name="Russell D.A."/>
            <person name="Pope W.H."/>
            <person name="Jacobs-Sera D."/>
            <person name="Hatfull G.F."/>
        </authorList>
    </citation>
    <scope>NUCLEOTIDE SEQUENCE [LARGE SCALE GENOMIC DNA]</scope>
</reference>
<gene>
    <name evidence="1" type="primary">73</name>
    <name evidence="1" type="ORF">SEA_SKOG_73</name>
</gene>
<proteinExistence type="predicted"/>
<evidence type="ECO:0000313" key="1">
    <source>
        <dbReference type="EMBL" id="QIG58225.1"/>
    </source>
</evidence>
<dbReference type="EMBL" id="MN908687">
    <property type="protein sequence ID" value="QIG58225.1"/>
    <property type="molecule type" value="Genomic_DNA"/>
</dbReference>
<evidence type="ECO:0000313" key="2">
    <source>
        <dbReference type="Proteomes" id="UP000503093"/>
    </source>
</evidence>
<organism evidence="1 2">
    <name type="scientific">Gordonia phage Skog</name>
    <dbReference type="NCBI Taxonomy" id="2704033"/>
    <lineage>
        <taxon>Viruses</taxon>
        <taxon>Duplodnaviria</taxon>
        <taxon>Heunggongvirae</taxon>
        <taxon>Uroviricota</taxon>
        <taxon>Caudoviricetes</taxon>
        <taxon>Skogvirus</taxon>
        <taxon>Skogvirus Skog</taxon>
    </lineage>
</organism>